<protein>
    <submittedName>
        <fullName evidence="1">2322_t:CDS:1</fullName>
    </submittedName>
</protein>
<accession>A0ACA9SZK7</accession>
<evidence type="ECO:0000313" key="1">
    <source>
        <dbReference type="EMBL" id="CAG8851492.1"/>
    </source>
</evidence>
<gene>
    <name evidence="1" type="ORF">RPERSI_LOCUS36590</name>
</gene>
<proteinExistence type="predicted"/>
<keyword evidence="2" id="KW-1185">Reference proteome</keyword>
<feature type="non-terminal residue" evidence="1">
    <location>
        <position position="107"/>
    </location>
</feature>
<name>A0ACA9SZK7_9GLOM</name>
<dbReference type="Proteomes" id="UP000789920">
    <property type="component" value="Unassembled WGS sequence"/>
</dbReference>
<sequence>LLNATFGNAVELIISVVALTQGEIRIVQASMLGSIISNLLLVLGSCFLAGGFRHKEQNFNQKAAQTNSGLMAIACIGLVIPAAFHSESSLDGNGNGNDILVFPLKSS</sequence>
<organism evidence="1 2">
    <name type="scientific">Racocetra persica</name>
    <dbReference type="NCBI Taxonomy" id="160502"/>
    <lineage>
        <taxon>Eukaryota</taxon>
        <taxon>Fungi</taxon>
        <taxon>Fungi incertae sedis</taxon>
        <taxon>Mucoromycota</taxon>
        <taxon>Glomeromycotina</taxon>
        <taxon>Glomeromycetes</taxon>
        <taxon>Diversisporales</taxon>
        <taxon>Gigasporaceae</taxon>
        <taxon>Racocetra</taxon>
    </lineage>
</organism>
<reference evidence="1" key="1">
    <citation type="submission" date="2021-06" db="EMBL/GenBank/DDBJ databases">
        <authorList>
            <person name="Kallberg Y."/>
            <person name="Tangrot J."/>
            <person name="Rosling A."/>
        </authorList>
    </citation>
    <scope>NUCLEOTIDE SEQUENCE</scope>
    <source>
        <strain evidence="1">MA461A</strain>
    </source>
</reference>
<comment type="caution">
    <text evidence="1">The sequence shown here is derived from an EMBL/GenBank/DDBJ whole genome shotgun (WGS) entry which is preliminary data.</text>
</comment>
<feature type="non-terminal residue" evidence="1">
    <location>
        <position position="1"/>
    </location>
</feature>
<evidence type="ECO:0000313" key="2">
    <source>
        <dbReference type="Proteomes" id="UP000789920"/>
    </source>
</evidence>
<dbReference type="EMBL" id="CAJVQC010176553">
    <property type="protein sequence ID" value="CAG8851492.1"/>
    <property type="molecule type" value="Genomic_DNA"/>
</dbReference>